<dbReference type="EMBL" id="VYWO01000003">
    <property type="protein sequence ID" value="KAA9300769.1"/>
    <property type="molecule type" value="Genomic_DNA"/>
</dbReference>
<accession>A0A5N1GKN0</accession>
<reference evidence="1 2" key="1">
    <citation type="submission" date="2019-09" db="EMBL/GenBank/DDBJ databases">
        <title>Draft genome sequence assemblies of isolates from the urinary tract.</title>
        <authorList>
            <person name="Mores C.R."/>
            <person name="Putonti C."/>
            <person name="Wolfe A.J."/>
        </authorList>
    </citation>
    <scope>NUCLEOTIDE SEQUENCE [LARGE SCALE GENOMIC DNA]</scope>
    <source>
        <strain evidence="1 2">UMB623</strain>
    </source>
</reference>
<dbReference type="Proteomes" id="UP000327148">
    <property type="component" value="Unassembled WGS sequence"/>
</dbReference>
<comment type="caution">
    <text evidence="1">The sequence shown here is derived from an EMBL/GenBank/DDBJ whole genome shotgun (WGS) entry which is preliminary data.</text>
</comment>
<evidence type="ECO:0000313" key="1">
    <source>
        <dbReference type="EMBL" id="KAA9300769.1"/>
    </source>
</evidence>
<gene>
    <name evidence="1" type="ORF">F6I03_05540</name>
</gene>
<dbReference type="AlphaFoldDB" id="A0A5N1GKN0"/>
<organism evidence="1 2">
    <name type="scientific">Aerococcus sanguinicola</name>
    <dbReference type="NCBI Taxonomy" id="119206"/>
    <lineage>
        <taxon>Bacteria</taxon>
        <taxon>Bacillati</taxon>
        <taxon>Bacillota</taxon>
        <taxon>Bacilli</taxon>
        <taxon>Lactobacillales</taxon>
        <taxon>Aerococcaceae</taxon>
        <taxon>Aerococcus</taxon>
    </lineage>
</organism>
<sequence length="163" mass="16503">MFTLVAPNGSSAPFNSVPSWRFLNGASASVNSSPCVRPANGFSASVNSGCLVSLPANGASSLLKGAFSSAGISTFSSFLVSSLGVSSFLVSSLGVSSVWNSSKRVPIPPGPNGFSNLFNSAAWATLALAAKKAPAAAVVATDVNKTFYKSFIDNSSLTLVKNS</sequence>
<dbReference type="RefSeq" id="WP_141737839.1">
    <property type="nucleotide sequence ID" value="NZ_VYWO01000003.1"/>
</dbReference>
<proteinExistence type="predicted"/>
<evidence type="ECO:0000313" key="2">
    <source>
        <dbReference type="Proteomes" id="UP000327148"/>
    </source>
</evidence>
<name>A0A5N1GKN0_9LACT</name>
<protein>
    <submittedName>
        <fullName evidence="1">Uncharacterized protein</fullName>
    </submittedName>
</protein>